<dbReference type="RefSeq" id="WP_310897441.1">
    <property type="nucleotide sequence ID" value="NZ_JAMQOM010000007.1"/>
</dbReference>
<sequence length="413" mass="44934">MSSGRYFQGIVYYRFDTVDGDVAVTTLWYFIGALVIGGAERTLVDLVNGLDHDEYDVTIWTIFSTNPLESELDSAVTVRCLTDAGQFENGTIGGVETPLAYVIAPLRFCFAAWREDPDIIQSFLFYGNVISRIAGLTCSARVITGVRSVPDSEPLVRRLIDKVTLPLSDAIVSNSTAGREFVIERGASQDDVAVVYNGRNVDTYRSATPAALHEELDIPADATVIGTVGRLLERKGHFDLLEAWVTIATAVPDAHLVFVGDGPARQDLERRIEELDCSDSVHFLGTRDDVPSLLNAMDLFVFPSHFEGLPGAVIEAMAAGLPIVATPVDGNSDLIENYQSGLFVDVRSPQQLAWATIRLANHPDFAADLGATATDRAADQFTVDAMVDGFEAVYRRMSTNSKEKSVYLNEGPG</sequence>
<feature type="domain" description="Glycosyltransferase subfamily 4-like N-terminal" evidence="2">
    <location>
        <begin position="36"/>
        <end position="202"/>
    </location>
</feature>
<evidence type="ECO:0000313" key="4">
    <source>
        <dbReference type="Proteomes" id="UP001253439"/>
    </source>
</evidence>
<evidence type="ECO:0000259" key="2">
    <source>
        <dbReference type="Pfam" id="PF13439"/>
    </source>
</evidence>
<keyword evidence="3" id="KW-0808">Transferase</keyword>
<dbReference type="SUPFAM" id="SSF53756">
    <property type="entry name" value="UDP-Glycosyltransferase/glycogen phosphorylase"/>
    <property type="match status" value="1"/>
</dbReference>
<evidence type="ECO:0000313" key="3">
    <source>
        <dbReference type="EMBL" id="MDS0222831.1"/>
    </source>
</evidence>
<reference evidence="3 4" key="1">
    <citation type="submission" date="2022-06" db="EMBL/GenBank/DDBJ databases">
        <title>Haloarcula sp. a new haloarchaeum isolate from saline soil.</title>
        <authorList>
            <person name="Strakova D."/>
            <person name="Galisteo C."/>
            <person name="Sanchez-Porro C."/>
            <person name="Ventosa A."/>
        </authorList>
    </citation>
    <scope>NUCLEOTIDE SEQUENCE [LARGE SCALE GENOMIC DNA]</scope>
    <source>
        <strain evidence="3 4">S1AR25-5A</strain>
    </source>
</reference>
<protein>
    <submittedName>
        <fullName evidence="3">Glycosyltransferase</fullName>
        <ecNumber evidence="3">2.4.-.-</ecNumber>
    </submittedName>
</protein>
<proteinExistence type="predicted"/>
<dbReference type="InterPro" id="IPR001296">
    <property type="entry name" value="Glyco_trans_1"/>
</dbReference>
<accession>A0AAE4JKA7</accession>
<keyword evidence="3" id="KW-0328">Glycosyltransferase</keyword>
<dbReference type="EMBL" id="JAMQOM010000007">
    <property type="protein sequence ID" value="MDS0222831.1"/>
    <property type="molecule type" value="Genomic_DNA"/>
</dbReference>
<dbReference type="AlphaFoldDB" id="A0AAE4JKA7"/>
<dbReference type="Gene3D" id="3.40.50.2000">
    <property type="entry name" value="Glycogen Phosphorylase B"/>
    <property type="match status" value="2"/>
</dbReference>
<dbReference type="Proteomes" id="UP001253439">
    <property type="component" value="Unassembled WGS sequence"/>
</dbReference>
<organism evidence="3 4">
    <name type="scientific">Haloarcula terrestris</name>
    <dbReference type="NCBI Taxonomy" id="2950533"/>
    <lineage>
        <taxon>Archaea</taxon>
        <taxon>Methanobacteriati</taxon>
        <taxon>Methanobacteriota</taxon>
        <taxon>Stenosarchaea group</taxon>
        <taxon>Halobacteria</taxon>
        <taxon>Halobacteriales</taxon>
        <taxon>Haloarculaceae</taxon>
        <taxon>Haloarcula</taxon>
    </lineage>
</organism>
<dbReference type="EC" id="2.4.-.-" evidence="3"/>
<dbReference type="PANTHER" id="PTHR12526:SF630">
    <property type="entry name" value="GLYCOSYLTRANSFERASE"/>
    <property type="match status" value="1"/>
</dbReference>
<evidence type="ECO:0000259" key="1">
    <source>
        <dbReference type="Pfam" id="PF00534"/>
    </source>
</evidence>
<name>A0AAE4JKA7_9EURY</name>
<dbReference type="PANTHER" id="PTHR12526">
    <property type="entry name" value="GLYCOSYLTRANSFERASE"/>
    <property type="match status" value="1"/>
</dbReference>
<gene>
    <name evidence="3" type="ORF">NDI54_15905</name>
</gene>
<dbReference type="Pfam" id="PF00534">
    <property type="entry name" value="Glycos_transf_1"/>
    <property type="match status" value="1"/>
</dbReference>
<keyword evidence="4" id="KW-1185">Reference proteome</keyword>
<dbReference type="Pfam" id="PF13439">
    <property type="entry name" value="Glyco_transf_4"/>
    <property type="match status" value="1"/>
</dbReference>
<dbReference type="InterPro" id="IPR028098">
    <property type="entry name" value="Glyco_trans_4-like_N"/>
</dbReference>
<feature type="domain" description="Glycosyl transferase family 1" evidence="1">
    <location>
        <begin position="213"/>
        <end position="374"/>
    </location>
</feature>
<dbReference type="GO" id="GO:0016757">
    <property type="term" value="F:glycosyltransferase activity"/>
    <property type="evidence" value="ECO:0007669"/>
    <property type="project" value="UniProtKB-KW"/>
</dbReference>
<comment type="caution">
    <text evidence="3">The sequence shown here is derived from an EMBL/GenBank/DDBJ whole genome shotgun (WGS) entry which is preliminary data.</text>
</comment>